<reference evidence="1 2" key="1">
    <citation type="journal article" date="2018" name="Front. Plant Sci.">
        <title>Red Clover (Trifolium pratense) and Zigzag Clover (T. medium) - A Picture of Genomic Similarities and Differences.</title>
        <authorList>
            <person name="Dluhosova J."/>
            <person name="Istvanek J."/>
            <person name="Nedelnik J."/>
            <person name="Repkova J."/>
        </authorList>
    </citation>
    <scope>NUCLEOTIDE SEQUENCE [LARGE SCALE GENOMIC DNA]</scope>
    <source>
        <strain evidence="2">cv. 10/8</strain>
        <tissue evidence="1">Leaf</tissue>
    </source>
</reference>
<name>A0A392UWF5_9FABA</name>
<feature type="non-terminal residue" evidence="1">
    <location>
        <position position="1"/>
    </location>
</feature>
<sequence length="38" mass="3858">LVSCAQLRPELGEHVLALPSAPSAAPPAPGACIIHRVD</sequence>
<protein>
    <submittedName>
        <fullName evidence="1">Uncharacterized protein</fullName>
    </submittedName>
</protein>
<dbReference type="Proteomes" id="UP000265520">
    <property type="component" value="Unassembled WGS sequence"/>
</dbReference>
<evidence type="ECO:0000313" key="2">
    <source>
        <dbReference type="Proteomes" id="UP000265520"/>
    </source>
</evidence>
<keyword evidence="2" id="KW-1185">Reference proteome</keyword>
<organism evidence="1 2">
    <name type="scientific">Trifolium medium</name>
    <dbReference type="NCBI Taxonomy" id="97028"/>
    <lineage>
        <taxon>Eukaryota</taxon>
        <taxon>Viridiplantae</taxon>
        <taxon>Streptophyta</taxon>
        <taxon>Embryophyta</taxon>
        <taxon>Tracheophyta</taxon>
        <taxon>Spermatophyta</taxon>
        <taxon>Magnoliopsida</taxon>
        <taxon>eudicotyledons</taxon>
        <taxon>Gunneridae</taxon>
        <taxon>Pentapetalae</taxon>
        <taxon>rosids</taxon>
        <taxon>fabids</taxon>
        <taxon>Fabales</taxon>
        <taxon>Fabaceae</taxon>
        <taxon>Papilionoideae</taxon>
        <taxon>50 kb inversion clade</taxon>
        <taxon>NPAAA clade</taxon>
        <taxon>Hologalegina</taxon>
        <taxon>IRL clade</taxon>
        <taxon>Trifolieae</taxon>
        <taxon>Trifolium</taxon>
    </lineage>
</organism>
<accession>A0A392UWF5</accession>
<dbReference type="EMBL" id="LXQA010952304">
    <property type="protein sequence ID" value="MCI78510.1"/>
    <property type="molecule type" value="Genomic_DNA"/>
</dbReference>
<comment type="caution">
    <text evidence="1">The sequence shown here is derived from an EMBL/GenBank/DDBJ whole genome shotgun (WGS) entry which is preliminary data.</text>
</comment>
<proteinExistence type="predicted"/>
<evidence type="ECO:0000313" key="1">
    <source>
        <dbReference type="EMBL" id="MCI78510.1"/>
    </source>
</evidence>
<dbReference type="AlphaFoldDB" id="A0A392UWF5"/>
<gene>
    <name evidence="1" type="ORF">A2U01_0099780</name>
</gene>